<reference evidence="2" key="1">
    <citation type="submission" date="2017-03" db="EMBL/GenBank/DDBJ databases">
        <title>Draft genome sequence of Moraxella equi CCUG 4950T type strain.</title>
        <authorList>
            <person name="Salva-Serra F."/>
            <person name="Engstrom-Jakobsson H."/>
            <person name="Thorell K."/>
            <person name="Jaen-Luchoro D."/>
            <person name="Gonzales-Siles L."/>
            <person name="Karlsson R."/>
            <person name="Yazdan S."/>
            <person name="Boulund F."/>
            <person name="Johnning A."/>
            <person name="Engstrand L."/>
            <person name="Kristiansson E."/>
            <person name="Moore E."/>
        </authorList>
    </citation>
    <scope>NUCLEOTIDE SEQUENCE [LARGE SCALE GENOMIC DNA]</scope>
    <source>
        <strain evidence="2">CCUG 4441</strain>
    </source>
</reference>
<sequence length="84" mass="9446">MKEEYVQALANGIVNPIAKQLHANSLVGAGSIAYLAEKGVIDLDDYLKYMNSLKDSLLQADDYDSDTKEAIKQEFDFYQNKLKI</sequence>
<gene>
    <name evidence="1" type="ORF">B5J94_07185</name>
</gene>
<dbReference type="RefSeq" id="WP_062498529.1">
    <property type="nucleotide sequence ID" value="NZ_MXAN01000049.1"/>
</dbReference>
<accession>A0A1V4GV62</accession>
<dbReference type="EMBL" id="MXAN01000049">
    <property type="protein sequence ID" value="OPH36507.1"/>
    <property type="molecule type" value="Genomic_DNA"/>
</dbReference>
<name>A0A1V4GV62_MORLA</name>
<proteinExistence type="predicted"/>
<dbReference type="AlphaFoldDB" id="A0A1V4GV62"/>
<organism evidence="1 2">
    <name type="scientific">Moraxella lacunata</name>
    <dbReference type="NCBI Taxonomy" id="477"/>
    <lineage>
        <taxon>Bacteria</taxon>
        <taxon>Pseudomonadati</taxon>
        <taxon>Pseudomonadota</taxon>
        <taxon>Gammaproteobacteria</taxon>
        <taxon>Moraxellales</taxon>
        <taxon>Moraxellaceae</taxon>
        <taxon>Moraxella</taxon>
    </lineage>
</organism>
<comment type="caution">
    <text evidence="1">The sequence shown here is derived from an EMBL/GenBank/DDBJ whole genome shotgun (WGS) entry which is preliminary data.</text>
</comment>
<evidence type="ECO:0000313" key="1">
    <source>
        <dbReference type="EMBL" id="OPH36507.1"/>
    </source>
</evidence>
<dbReference type="Proteomes" id="UP000191025">
    <property type="component" value="Unassembled WGS sequence"/>
</dbReference>
<protein>
    <submittedName>
        <fullName evidence="1">Uncharacterized protein</fullName>
    </submittedName>
</protein>
<evidence type="ECO:0000313" key="2">
    <source>
        <dbReference type="Proteomes" id="UP000191025"/>
    </source>
</evidence>